<name>A0A150P5V1_SORCE</name>
<sequence>MPMGQPKIALWYGIGLGAIVSLPTGVLYSNQTGGTSCLHPELEGAYVPLDADAGEELYAYFAGPKHQGTGATSGLDDEDAAFIEMVLAKHGLSGFISLDRSRLRASHEAWVWATVTGDRGDHETALFRGLGPYPREAVLTWDNTD</sequence>
<proteinExistence type="predicted"/>
<keyword evidence="1" id="KW-1133">Transmembrane helix</keyword>
<dbReference type="Proteomes" id="UP000075420">
    <property type="component" value="Unassembled WGS sequence"/>
</dbReference>
<gene>
    <name evidence="2" type="ORF">BE08_28365</name>
</gene>
<evidence type="ECO:0000313" key="3">
    <source>
        <dbReference type="Proteomes" id="UP000075420"/>
    </source>
</evidence>
<keyword evidence="1" id="KW-0472">Membrane</keyword>
<reference evidence="2 3" key="1">
    <citation type="submission" date="2014-02" db="EMBL/GenBank/DDBJ databases">
        <title>The small core and large imbalanced accessory genome model reveals a collaborative survival strategy of Sorangium cellulosum strains in nature.</title>
        <authorList>
            <person name="Han K."/>
            <person name="Peng R."/>
            <person name="Blom J."/>
            <person name="Li Y.-Z."/>
        </authorList>
    </citation>
    <scope>NUCLEOTIDE SEQUENCE [LARGE SCALE GENOMIC DNA]</scope>
    <source>
        <strain evidence="2 3">So0157-25</strain>
    </source>
</reference>
<accession>A0A150P5V1</accession>
<keyword evidence="1" id="KW-0812">Transmembrane</keyword>
<dbReference type="InterPro" id="IPR046182">
    <property type="entry name" value="DUF6210"/>
</dbReference>
<protein>
    <submittedName>
        <fullName evidence="2">Uncharacterized protein</fullName>
    </submittedName>
</protein>
<dbReference type="AlphaFoldDB" id="A0A150P5V1"/>
<evidence type="ECO:0000313" key="2">
    <source>
        <dbReference type="EMBL" id="KYF51055.1"/>
    </source>
</evidence>
<dbReference type="EMBL" id="JELY01003000">
    <property type="protein sequence ID" value="KYF51055.1"/>
    <property type="molecule type" value="Genomic_DNA"/>
</dbReference>
<comment type="caution">
    <text evidence="2">The sequence shown here is derived from an EMBL/GenBank/DDBJ whole genome shotgun (WGS) entry which is preliminary data.</text>
</comment>
<organism evidence="2 3">
    <name type="scientific">Sorangium cellulosum</name>
    <name type="common">Polyangium cellulosum</name>
    <dbReference type="NCBI Taxonomy" id="56"/>
    <lineage>
        <taxon>Bacteria</taxon>
        <taxon>Pseudomonadati</taxon>
        <taxon>Myxococcota</taxon>
        <taxon>Polyangia</taxon>
        <taxon>Polyangiales</taxon>
        <taxon>Polyangiaceae</taxon>
        <taxon>Sorangium</taxon>
    </lineage>
</organism>
<feature type="transmembrane region" description="Helical" evidence="1">
    <location>
        <begin position="9"/>
        <end position="28"/>
    </location>
</feature>
<dbReference type="Pfam" id="PF19715">
    <property type="entry name" value="DUF6210"/>
    <property type="match status" value="1"/>
</dbReference>
<evidence type="ECO:0000256" key="1">
    <source>
        <dbReference type="SAM" id="Phobius"/>
    </source>
</evidence>